<evidence type="ECO:0000256" key="10">
    <source>
        <dbReference type="RuleBase" id="RU366046"/>
    </source>
</evidence>
<dbReference type="Pfam" id="PF01370">
    <property type="entry name" value="Epimerase"/>
    <property type="match status" value="1"/>
</dbReference>
<dbReference type="HOGENOM" id="CLU_007383_1_10_5"/>
<dbReference type="NCBIfam" id="TIGR01179">
    <property type="entry name" value="galE"/>
    <property type="match status" value="1"/>
</dbReference>
<evidence type="ECO:0000313" key="12">
    <source>
        <dbReference type="EMBL" id="ABP72921.1"/>
    </source>
</evidence>
<evidence type="ECO:0000256" key="3">
    <source>
        <dbReference type="ARBA" id="ARBA00004947"/>
    </source>
</evidence>
<dbReference type="KEGG" id="rsq:Rsph17025_4069"/>
<dbReference type="GO" id="GO:0006012">
    <property type="term" value="P:galactose metabolic process"/>
    <property type="evidence" value="ECO:0007669"/>
    <property type="project" value="UniProtKB-UniPathway"/>
</dbReference>
<comment type="cofactor">
    <cofactor evidence="2 10">
        <name>NAD(+)</name>
        <dbReference type="ChEBI" id="CHEBI:57540"/>
    </cofactor>
</comment>
<keyword evidence="10" id="KW-0119">Carbohydrate metabolism</keyword>
<evidence type="ECO:0000256" key="4">
    <source>
        <dbReference type="ARBA" id="ARBA00007637"/>
    </source>
</evidence>
<dbReference type="CDD" id="cd05247">
    <property type="entry name" value="UDP_G4E_1_SDR_e"/>
    <property type="match status" value="1"/>
</dbReference>
<organism evidence="12">
    <name type="scientific">Cereibacter sphaeroides (strain ATCC 17025 / ATH 2.4.3)</name>
    <name type="common">Rhodobacter sphaeroides</name>
    <dbReference type="NCBI Taxonomy" id="349102"/>
    <lineage>
        <taxon>Bacteria</taxon>
        <taxon>Pseudomonadati</taxon>
        <taxon>Pseudomonadota</taxon>
        <taxon>Alphaproteobacteria</taxon>
        <taxon>Rhodobacterales</taxon>
        <taxon>Paracoccaceae</taxon>
        <taxon>Cereibacter</taxon>
    </lineage>
</organism>
<evidence type="ECO:0000256" key="2">
    <source>
        <dbReference type="ARBA" id="ARBA00001911"/>
    </source>
</evidence>
<dbReference type="UniPathway" id="UPA00214"/>
<comment type="pathway">
    <text evidence="3 10">Carbohydrate metabolism; galactose metabolism.</text>
</comment>
<dbReference type="Gene3D" id="3.90.25.10">
    <property type="entry name" value="UDP-galactose 4-epimerase, domain 1"/>
    <property type="match status" value="1"/>
</dbReference>
<sequence length="363" mass="39408">MSDSVLLAGGAGYIGSHVVTALASAGWRPVILDNFDNSEPEVVERIEEITGCRVPLIEGDVRDRALVERALRRHRIGAVVHLAGRKSVNESAEDPLLYFAENLSGAVSLMTAMRNCGVSRLVFSSSATVYGAAETLPVDETAPTRVTSPYGRTKLMIEEMIDDCVAAVPEFSAVSLRYFNPVGAHRSGLIGEVPRGLPNNLFPYVVRAATGELPFVRVFGDDYPTPDGTGLRDYIHVEDLARGHVAALRVQREGPGLLARHQRINLGTGRGHTVLEVLDAFGRACGFRIPRRIVGRRPGDVAASVADPGLAQRLLGWQARHGLDEMCESQWIFQQRHAERLERAPALPHLPVPAYAAPAHPAE</sequence>
<feature type="domain" description="NAD-dependent epimerase/dehydratase" evidence="11">
    <location>
        <begin position="5"/>
        <end position="255"/>
    </location>
</feature>
<accession>A4WZV7</accession>
<dbReference type="PANTHER" id="PTHR43725">
    <property type="entry name" value="UDP-GLUCOSE 4-EPIMERASE"/>
    <property type="match status" value="1"/>
</dbReference>
<dbReference type="AlphaFoldDB" id="A4WZV7"/>
<dbReference type="EMBL" id="CP000663">
    <property type="protein sequence ID" value="ABP72921.1"/>
    <property type="molecule type" value="Genomic_DNA"/>
</dbReference>
<reference evidence="12" key="1">
    <citation type="submission" date="2007-04" db="EMBL/GenBank/DDBJ databases">
        <title>Complete sequence of plasmid pRSPA02 of Rhodobacter sphaeroides ATCC 17025.</title>
        <authorList>
            <consortium name="US DOE Joint Genome Institute"/>
            <person name="Copeland A."/>
            <person name="Lucas S."/>
            <person name="Lapidus A."/>
            <person name="Barry K."/>
            <person name="Detter J.C."/>
            <person name="Glavina del Rio T."/>
            <person name="Hammon N."/>
            <person name="Israni S."/>
            <person name="Dalin E."/>
            <person name="Tice H."/>
            <person name="Pitluck S."/>
            <person name="Chertkov O."/>
            <person name="Brettin T."/>
            <person name="Bruce D."/>
            <person name="Han C."/>
            <person name="Schmutz J."/>
            <person name="Larimer F."/>
            <person name="Land M."/>
            <person name="Hauser L."/>
            <person name="Kyrpides N."/>
            <person name="Kim E."/>
            <person name="Richardson P."/>
            <person name="Mackenzie C."/>
            <person name="Choudhary M."/>
            <person name="Donohue T.J."/>
            <person name="Kaplan S."/>
        </authorList>
    </citation>
    <scope>NUCLEOTIDE SEQUENCE [LARGE SCALE GENOMIC DNA]</scope>
    <source>
        <strain evidence="12">ATCC 17025</strain>
        <plasmid evidence="12">pRSPA02</plasmid>
    </source>
</reference>
<evidence type="ECO:0000256" key="6">
    <source>
        <dbReference type="ARBA" id="ARBA00018569"/>
    </source>
</evidence>
<evidence type="ECO:0000256" key="9">
    <source>
        <dbReference type="ARBA" id="ARBA00023235"/>
    </source>
</evidence>
<dbReference type="GO" id="GO:0003978">
    <property type="term" value="F:UDP-glucose 4-epimerase activity"/>
    <property type="evidence" value="ECO:0007669"/>
    <property type="project" value="UniProtKB-UniRule"/>
</dbReference>
<dbReference type="Gene3D" id="3.40.50.720">
    <property type="entry name" value="NAD(P)-binding Rossmann-like Domain"/>
    <property type="match status" value="1"/>
</dbReference>
<evidence type="ECO:0000256" key="7">
    <source>
        <dbReference type="ARBA" id="ARBA00023027"/>
    </source>
</evidence>
<proteinExistence type="inferred from homology"/>
<keyword evidence="12" id="KW-0614">Plasmid</keyword>
<comment type="subunit">
    <text evidence="10">Homodimer.</text>
</comment>
<evidence type="ECO:0000259" key="11">
    <source>
        <dbReference type="Pfam" id="PF01370"/>
    </source>
</evidence>
<comment type="catalytic activity">
    <reaction evidence="1 10">
        <text>UDP-alpha-D-glucose = UDP-alpha-D-galactose</text>
        <dbReference type="Rhea" id="RHEA:22168"/>
        <dbReference type="ChEBI" id="CHEBI:58885"/>
        <dbReference type="ChEBI" id="CHEBI:66914"/>
        <dbReference type="EC" id="5.1.3.2"/>
    </reaction>
</comment>
<dbReference type="InterPro" id="IPR001509">
    <property type="entry name" value="Epimerase_deHydtase"/>
</dbReference>
<dbReference type="EC" id="5.1.3.2" evidence="5 10"/>
<geneLocation type="plasmid" evidence="12">
    <name>pRSPA02</name>
</geneLocation>
<dbReference type="BioCyc" id="RSPH349102:G1G8M-4197-MONOMER"/>
<dbReference type="SUPFAM" id="SSF51735">
    <property type="entry name" value="NAD(P)-binding Rossmann-fold domains"/>
    <property type="match status" value="1"/>
</dbReference>
<keyword evidence="7 10" id="KW-0520">NAD</keyword>
<evidence type="ECO:0000256" key="5">
    <source>
        <dbReference type="ARBA" id="ARBA00013189"/>
    </source>
</evidence>
<dbReference type="GO" id="GO:0005829">
    <property type="term" value="C:cytosol"/>
    <property type="evidence" value="ECO:0007669"/>
    <property type="project" value="TreeGrafter"/>
</dbReference>
<dbReference type="InterPro" id="IPR005886">
    <property type="entry name" value="UDP_G4E"/>
</dbReference>
<name>A4WZV7_CERS5</name>
<dbReference type="PANTHER" id="PTHR43725:SF47">
    <property type="entry name" value="UDP-GLUCOSE 4-EPIMERASE"/>
    <property type="match status" value="1"/>
</dbReference>
<gene>
    <name evidence="12" type="ordered locus">Rsph17025_4069</name>
</gene>
<dbReference type="InterPro" id="IPR036291">
    <property type="entry name" value="NAD(P)-bd_dom_sf"/>
</dbReference>
<comment type="similarity">
    <text evidence="4 10">Belongs to the NAD(P)-dependent epimerase/dehydratase family.</text>
</comment>
<protein>
    <recommendedName>
        <fullName evidence="6 10">UDP-glucose 4-epimerase</fullName>
        <ecNumber evidence="5 10">5.1.3.2</ecNumber>
    </recommendedName>
</protein>
<keyword evidence="8" id="KW-0299">Galactose metabolism</keyword>
<evidence type="ECO:0000256" key="1">
    <source>
        <dbReference type="ARBA" id="ARBA00000083"/>
    </source>
</evidence>
<evidence type="ECO:0000256" key="8">
    <source>
        <dbReference type="ARBA" id="ARBA00023144"/>
    </source>
</evidence>
<keyword evidence="9 10" id="KW-0413">Isomerase</keyword>